<dbReference type="Proteomes" id="UP000327157">
    <property type="component" value="Chromosome 7"/>
</dbReference>
<reference evidence="1 2" key="1">
    <citation type="submission" date="2019-09" db="EMBL/GenBank/DDBJ databases">
        <authorList>
            <person name="Ou C."/>
        </authorList>
    </citation>
    <scope>NUCLEOTIDE SEQUENCE [LARGE SCALE GENOMIC DNA]</scope>
    <source>
        <strain evidence="1">S2</strain>
        <tissue evidence="1">Leaf</tissue>
    </source>
</reference>
<name>A0A5N5EZ54_9ROSA</name>
<gene>
    <name evidence="1" type="ORF">D8674_030691</name>
</gene>
<dbReference type="EMBL" id="SMOL01000781">
    <property type="protein sequence ID" value="KAB2595241.1"/>
    <property type="molecule type" value="Genomic_DNA"/>
</dbReference>
<accession>A0A5N5EZ54</accession>
<comment type="caution">
    <text evidence="1">The sequence shown here is derived from an EMBL/GenBank/DDBJ whole genome shotgun (WGS) entry which is preliminary data.</text>
</comment>
<organism evidence="1 2">
    <name type="scientific">Pyrus ussuriensis x Pyrus communis</name>
    <dbReference type="NCBI Taxonomy" id="2448454"/>
    <lineage>
        <taxon>Eukaryota</taxon>
        <taxon>Viridiplantae</taxon>
        <taxon>Streptophyta</taxon>
        <taxon>Embryophyta</taxon>
        <taxon>Tracheophyta</taxon>
        <taxon>Spermatophyta</taxon>
        <taxon>Magnoliopsida</taxon>
        <taxon>eudicotyledons</taxon>
        <taxon>Gunneridae</taxon>
        <taxon>Pentapetalae</taxon>
        <taxon>rosids</taxon>
        <taxon>fabids</taxon>
        <taxon>Rosales</taxon>
        <taxon>Rosaceae</taxon>
        <taxon>Amygdaloideae</taxon>
        <taxon>Maleae</taxon>
        <taxon>Pyrus</taxon>
    </lineage>
</organism>
<sequence>MTMLVSQDTQFDPDMDSIKSYKSWRSYNLGIGMCHKLFQTTMIYAQPSLRKVYRFSEHNGVLATPSDTVPLRAGKSMIGLLSEIFS</sequence>
<keyword evidence="2" id="KW-1185">Reference proteome</keyword>
<reference evidence="2" key="2">
    <citation type="submission" date="2019-10" db="EMBL/GenBank/DDBJ databases">
        <title>A de novo genome assembly of a pear dwarfing rootstock.</title>
        <authorList>
            <person name="Wang F."/>
            <person name="Wang J."/>
            <person name="Li S."/>
            <person name="Zhang Y."/>
            <person name="Fang M."/>
            <person name="Ma L."/>
            <person name="Zhao Y."/>
            <person name="Jiang S."/>
        </authorList>
    </citation>
    <scope>NUCLEOTIDE SEQUENCE [LARGE SCALE GENOMIC DNA]</scope>
</reference>
<proteinExistence type="predicted"/>
<reference evidence="1 2" key="3">
    <citation type="submission" date="2019-11" db="EMBL/GenBank/DDBJ databases">
        <title>A de novo genome assembly of a pear dwarfing rootstock.</title>
        <authorList>
            <person name="Wang F."/>
            <person name="Wang J."/>
            <person name="Li S."/>
            <person name="Zhang Y."/>
            <person name="Fang M."/>
            <person name="Ma L."/>
            <person name="Zhao Y."/>
            <person name="Jiang S."/>
        </authorList>
    </citation>
    <scope>NUCLEOTIDE SEQUENCE [LARGE SCALE GENOMIC DNA]</scope>
    <source>
        <strain evidence="1">S2</strain>
        <tissue evidence="1">Leaf</tissue>
    </source>
</reference>
<evidence type="ECO:0000313" key="1">
    <source>
        <dbReference type="EMBL" id="KAB2595241.1"/>
    </source>
</evidence>
<dbReference type="AlphaFoldDB" id="A0A5N5EZ54"/>
<evidence type="ECO:0000313" key="2">
    <source>
        <dbReference type="Proteomes" id="UP000327157"/>
    </source>
</evidence>
<protein>
    <submittedName>
        <fullName evidence="1">S2-RNase</fullName>
    </submittedName>
</protein>